<dbReference type="AlphaFoldDB" id="A0A564YGC6"/>
<organism evidence="2 3">
    <name type="scientific">Hymenolepis diminuta</name>
    <name type="common">Rat tapeworm</name>
    <dbReference type="NCBI Taxonomy" id="6216"/>
    <lineage>
        <taxon>Eukaryota</taxon>
        <taxon>Metazoa</taxon>
        <taxon>Spiralia</taxon>
        <taxon>Lophotrochozoa</taxon>
        <taxon>Platyhelminthes</taxon>
        <taxon>Cestoda</taxon>
        <taxon>Eucestoda</taxon>
        <taxon>Cyclophyllidea</taxon>
        <taxon>Hymenolepididae</taxon>
        <taxon>Hymenolepis</taxon>
    </lineage>
</organism>
<dbReference type="EMBL" id="CABIJS010000210">
    <property type="protein sequence ID" value="VUZ46236.1"/>
    <property type="molecule type" value="Genomic_DNA"/>
</dbReference>
<gene>
    <name evidence="2" type="ORF">WMSIL1_LOCUS6107</name>
</gene>
<name>A0A564YGC6_HYMDI</name>
<accession>A0A564YGC6</accession>
<proteinExistence type="predicted"/>
<sequence>MEKCRELQRELGRLPLSKAEEKNNSLSSPPISSSNSSGKGPRNSKKQSPLTNSGRKSVKKL</sequence>
<feature type="region of interest" description="Disordered" evidence="1">
    <location>
        <begin position="1"/>
        <end position="61"/>
    </location>
</feature>
<dbReference type="Proteomes" id="UP000321570">
    <property type="component" value="Unassembled WGS sequence"/>
</dbReference>
<evidence type="ECO:0000313" key="3">
    <source>
        <dbReference type="Proteomes" id="UP000321570"/>
    </source>
</evidence>
<evidence type="ECO:0000313" key="2">
    <source>
        <dbReference type="EMBL" id="VUZ46236.1"/>
    </source>
</evidence>
<keyword evidence="3" id="KW-1185">Reference proteome</keyword>
<reference evidence="2 3" key="1">
    <citation type="submission" date="2019-07" db="EMBL/GenBank/DDBJ databases">
        <authorList>
            <person name="Jastrzebski P J."/>
            <person name="Paukszto L."/>
            <person name="Jastrzebski P J."/>
        </authorList>
    </citation>
    <scope>NUCLEOTIDE SEQUENCE [LARGE SCALE GENOMIC DNA]</scope>
    <source>
        <strain evidence="2 3">WMS-il1</strain>
    </source>
</reference>
<evidence type="ECO:0000256" key="1">
    <source>
        <dbReference type="SAM" id="MobiDB-lite"/>
    </source>
</evidence>
<protein>
    <submittedName>
        <fullName evidence="2">Uncharacterized protein</fullName>
    </submittedName>
</protein>
<feature type="compositionally biased region" description="Low complexity" evidence="1">
    <location>
        <begin position="24"/>
        <end position="41"/>
    </location>
</feature>
<feature type="non-terminal residue" evidence="2">
    <location>
        <position position="61"/>
    </location>
</feature>
<feature type="compositionally biased region" description="Basic and acidic residues" evidence="1">
    <location>
        <begin position="1"/>
        <end position="23"/>
    </location>
</feature>